<proteinExistence type="predicted"/>
<feature type="region of interest" description="Disordered" evidence="1">
    <location>
        <begin position="29"/>
        <end position="49"/>
    </location>
</feature>
<evidence type="ECO:0000256" key="1">
    <source>
        <dbReference type="SAM" id="MobiDB-lite"/>
    </source>
</evidence>
<dbReference type="InParanoid" id="H2Y4A4"/>
<dbReference type="PANTHER" id="PTHR45775">
    <property type="entry name" value="RAD, GEM/KIR FAMILY MEMBER 2, ISOFORM C"/>
    <property type="match status" value="1"/>
</dbReference>
<reference evidence="2" key="2">
    <citation type="submission" date="2025-08" db="UniProtKB">
        <authorList>
            <consortium name="Ensembl"/>
        </authorList>
    </citation>
    <scope>IDENTIFICATION</scope>
</reference>
<evidence type="ECO:0000313" key="2">
    <source>
        <dbReference type="Ensembl" id="ENSCSAVP00000000152.1"/>
    </source>
</evidence>
<dbReference type="GO" id="GO:0005886">
    <property type="term" value="C:plasma membrane"/>
    <property type="evidence" value="ECO:0007669"/>
    <property type="project" value="TreeGrafter"/>
</dbReference>
<dbReference type="HOGENOM" id="CLU_1829673_0_0_1"/>
<dbReference type="GO" id="GO:0005525">
    <property type="term" value="F:GTP binding"/>
    <property type="evidence" value="ECO:0007669"/>
    <property type="project" value="TreeGrafter"/>
</dbReference>
<feature type="compositionally biased region" description="Polar residues" evidence="1">
    <location>
        <begin position="72"/>
        <end position="84"/>
    </location>
</feature>
<name>H2Y4A4_CIOSA</name>
<reference evidence="2" key="3">
    <citation type="submission" date="2025-09" db="UniProtKB">
        <authorList>
            <consortium name="Ensembl"/>
        </authorList>
    </citation>
    <scope>IDENTIFICATION</scope>
</reference>
<dbReference type="InterPro" id="IPR051641">
    <property type="entry name" value="RGK_GTP-binding_reg"/>
</dbReference>
<dbReference type="Proteomes" id="UP000007875">
    <property type="component" value="Unassembled WGS sequence"/>
</dbReference>
<accession>H2Y4A4</accession>
<sequence length="141" mass="15513">VKFVETSASLNQNVDGLFEGIISQIHLRAAPSRSKSPSESSASSSGVKSAELLRRFRGSVITTINGIRKLNRLSQSSSDGAPSNSEDREFVDDDDVFTTSKPNDYVEMPETENPGKIRKLIRRLTGKKLTTRQNCQNLSVL</sequence>
<dbReference type="Ensembl" id="ENSCSAVT00000000153.1">
    <property type="protein sequence ID" value="ENSCSAVP00000000152.1"/>
    <property type="gene ID" value="ENSCSAVG00000000083.1"/>
</dbReference>
<dbReference type="GO" id="GO:0005246">
    <property type="term" value="F:calcium channel regulator activity"/>
    <property type="evidence" value="ECO:0007669"/>
    <property type="project" value="TreeGrafter"/>
</dbReference>
<feature type="region of interest" description="Disordered" evidence="1">
    <location>
        <begin position="72"/>
        <end position="114"/>
    </location>
</feature>
<reference evidence="3" key="1">
    <citation type="submission" date="2003-08" db="EMBL/GenBank/DDBJ databases">
        <authorList>
            <person name="Birren B."/>
            <person name="Nusbaum C."/>
            <person name="Abebe A."/>
            <person name="Abouelleil A."/>
            <person name="Adekoya E."/>
            <person name="Ait-zahra M."/>
            <person name="Allen N."/>
            <person name="Allen T."/>
            <person name="An P."/>
            <person name="Anderson M."/>
            <person name="Anderson S."/>
            <person name="Arachchi H."/>
            <person name="Armbruster J."/>
            <person name="Bachantsang P."/>
            <person name="Baldwin J."/>
            <person name="Barry A."/>
            <person name="Bayul T."/>
            <person name="Blitshsteyn B."/>
            <person name="Bloom T."/>
            <person name="Blye J."/>
            <person name="Boguslavskiy L."/>
            <person name="Borowsky M."/>
            <person name="Boukhgalter B."/>
            <person name="Brunache A."/>
            <person name="Butler J."/>
            <person name="Calixte N."/>
            <person name="Calvo S."/>
            <person name="Camarata J."/>
            <person name="Campo K."/>
            <person name="Chang J."/>
            <person name="Cheshatsang Y."/>
            <person name="Citroen M."/>
            <person name="Collymore A."/>
            <person name="Considine T."/>
            <person name="Cook A."/>
            <person name="Cooke P."/>
            <person name="Corum B."/>
            <person name="Cuomo C."/>
            <person name="David R."/>
            <person name="Dawoe T."/>
            <person name="Degray S."/>
            <person name="Dodge S."/>
            <person name="Dooley K."/>
            <person name="Dorje P."/>
            <person name="Dorjee K."/>
            <person name="Dorris L."/>
            <person name="Duffey N."/>
            <person name="Dupes A."/>
            <person name="Elkins T."/>
            <person name="Engels R."/>
            <person name="Erickson J."/>
            <person name="Farina A."/>
            <person name="Faro S."/>
            <person name="Ferreira P."/>
            <person name="Fischer H."/>
            <person name="Fitzgerald M."/>
            <person name="Foley K."/>
            <person name="Gage D."/>
            <person name="Galagan J."/>
            <person name="Gearin G."/>
            <person name="Gnerre S."/>
            <person name="Gnirke A."/>
            <person name="Goyette A."/>
            <person name="Graham J."/>
            <person name="Grandbois E."/>
            <person name="Gyaltsen K."/>
            <person name="Hafez N."/>
            <person name="Hagopian D."/>
            <person name="Hagos B."/>
            <person name="Hall J."/>
            <person name="Hatcher B."/>
            <person name="Heller A."/>
            <person name="Higgins H."/>
            <person name="Honan T."/>
            <person name="Horn A."/>
            <person name="Houde N."/>
            <person name="Hughes L."/>
            <person name="Hulme W."/>
            <person name="Husby E."/>
            <person name="Iliev I."/>
            <person name="Jaffe D."/>
            <person name="Jones C."/>
            <person name="Kamal M."/>
            <person name="Kamat A."/>
            <person name="Kamvysselis M."/>
            <person name="Karlsson E."/>
            <person name="Kells C."/>
            <person name="Kieu A."/>
            <person name="Kisner P."/>
            <person name="Kodira C."/>
            <person name="Kulbokas E."/>
            <person name="Labutti K."/>
            <person name="Lama D."/>
            <person name="Landers T."/>
            <person name="Leger J."/>
            <person name="Levine S."/>
            <person name="Lewis D."/>
            <person name="Lewis T."/>
            <person name="Lindblad-toh K."/>
            <person name="Liu X."/>
            <person name="Lokyitsang T."/>
            <person name="Lokyitsang Y."/>
            <person name="Lucien O."/>
            <person name="Lui A."/>
            <person name="Ma L.J."/>
            <person name="Mabbitt R."/>
            <person name="Macdonald J."/>
            <person name="Maclean C."/>
            <person name="Major J."/>
            <person name="Manning J."/>
            <person name="Marabella R."/>
            <person name="Maru K."/>
            <person name="Matthews C."/>
            <person name="Mauceli E."/>
            <person name="Mccarthy M."/>
            <person name="Mcdonough S."/>
            <person name="Mcghee T."/>
            <person name="Meldrim J."/>
            <person name="Meneus L."/>
            <person name="Mesirov J."/>
            <person name="Mihalev A."/>
            <person name="Mihova T."/>
            <person name="Mikkelsen T."/>
            <person name="Mlenga V."/>
            <person name="Moru K."/>
            <person name="Mozes J."/>
            <person name="Mulrain L."/>
            <person name="Munson G."/>
            <person name="Naylor J."/>
            <person name="Newes C."/>
            <person name="Nguyen C."/>
            <person name="Nguyen N."/>
            <person name="Nguyen T."/>
            <person name="Nicol R."/>
            <person name="Nielsen C."/>
            <person name="Nizzari M."/>
            <person name="Norbu C."/>
            <person name="Norbu N."/>
            <person name="O'donnell P."/>
            <person name="Okoawo O."/>
            <person name="O'leary S."/>
            <person name="Omotosho B."/>
            <person name="O'neill K."/>
            <person name="Osman S."/>
            <person name="Parker S."/>
            <person name="Perrin D."/>
            <person name="Phunkhang P."/>
            <person name="Piqani B."/>
            <person name="Purcell S."/>
            <person name="Rachupka T."/>
            <person name="Ramasamy U."/>
            <person name="Rameau R."/>
            <person name="Ray V."/>
            <person name="Raymond C."/>
            <person name="Retta R."/>
            <person name="Richardson S."/>
            <person name="Rise C."/>
            <person name="Rodriguez J."/>
            <person name="Rogers J."/>
            <person name="Rogov P."/>
            <person name="Rutman M."/>
            <person name="Schupbach R."/>
            <person name="Seaman C."/>
            <person name="Settipalli S."/>
            <person name="Sharpe T."/>
            <person name="Sheridan J."/>
            <person name="Sherpa N."/>
            <person name="Shi J."/>
            <person name="Smirnov S."/>
            <person name="Smith C."/>
            <person name="Sougnez C."/>
            <person name="Spencer B."/>
            <person name="Stalker J."/>
            <person name="Stange-thomann N."/>
            <person name="Stavropoulos S."/>
            <person name="Stetson K."/>
            <person name="Stone C."/>
            <person name="Stone S."/>
            <person name="Stubbs M."/>
            <person name="Talamas J."/>
            <person name="Tchuinga P."/>
            <person name="Tenzing P."/>
            <person name="Tesfaye S."/>
            <person name="Theodore J."/>
            <person name="Thoulutsang Y."/>
            <person name="Topham K."/>
            <person name="Towey S."/>
            <person name="Tsamla T."/>
            <person name="Tsomo N."/>
            <person name="Vallee D."/>
            <person name="Vassiliev H."/>
            <person name="Venkataraman V."/>
            <person name="Vinson J."/>
            <person name="Vo A."/>
            <person name="Wade C."/>
            <person name="Wang S."/>
            <person name="Wangchuk T."/>
            <person name="Wangdi T."/>
            <person name="Whittaker C."/>
            <person name="Wilkinson J."/>
            <person name="Wu Y."/>
            <person name="Wyman D."/>
            <person name="Yadav S."/>
            <person name="Yang S."/>
            <person name="Yang X."/>
            <person name="Yeager S."/>
            <person name="Yee E."/>
            <person name="Young G."/>
            <person name="Zainoun J."/>
            <person name="Zembeck L."/>
            <person name="Zimmer A."/>
            <person name="Zody M."/>
            <person name="Lander E."/>
        </authorList>
    </citation>
    <scope>NUCLEOTIDE SEQUENCE [LARGE SCALE GENOMIC DNA]</scope>
</reference>
<protein>
    <submittedName>
        <fullName evidence="2">Uncharacterized protein</fullName>
    </submittedName>
</protein>
<evidence type="ECO:0000313" key="3">
    <source>
        <dbReference type="Proteomes" id="UP000007875"/>
    </source>
</evidence>
<dbReference type="PANTHER" id="PTHR45775:SF6">
    <property type="entry name" value="RAD, GEM_KIR FAMILY MEMBER 2, ISOFORM C"/>
    <property type="match status" value="1"/>
</dbReference>
<dbReference type="AlphaFoldDB" id="H2Y4A4"/>
<keyword evidence="3" id="KW-1185">Reference proteome</keyword>
<organism evidence="2 3">
    <name type="scientific">Ciona savignyi</name>
    <name type="common">Pacific transparent sea squirt</name>
    <dbReference type="NCBI Taxonomy" id="51511"/>
    <lineage>
        <taxon>Eukaryota</taxon>
        <taxon>Metazoa</taxon>
        <taxon>Chordata</taxon>
        <taxon>Tunicata</taxon>
        <taxon>Ascidiacea</taxon>
        <taxon>Phlebobranchia</taxon>
        <taxon>Cionidae</taxon>
        <taxon>Ciona</taxon>
    </lineage>
</organism>